<dbReference type="EMBL" id="CM044707">
    <property type="protein sequence ID" value="KAI5654166.1"/>
    <property type="molecule type" value="Genomic_DNA"/>
</dbReference>
<proteinExistence type="predicted"/>
<protein>
    <submittedName>
        <fullName evidence="1">Uncharacterized protein</fullName>
    </submittedName>
</protein>
<reference evidence="2" key="1">
    <citation type="journal article" date="2023" name="Nat. Plants">
        <title>Single-cell RNA sequencing provides a high-resolution roadmap for understanding the multicellular compartmentation of specialized metabolism.</title>
        <authorList>
            <person name="Sun S."/>
            <person name="Shen X."/>
            <person name="Li Y."/>
            <person name="Li Y."/>
            <person name="Wang S."/>
            <person name="Li R."/>
            <person name="Zhang H."/>
            <person name="Shen G."/>
            <person name="Guo B."/>
            <person name="Wei J."/>
            <person name="Xu J."/>
            <person name="St-Pierre B."/>
            <person name="Chen S."/>
            <person name="Sun C."/>
        </authorList>
    </citation>
    <scope>NUCLEOTIDE SEQUENCE [LARGE SCALE GENOMIC DNA]</scope>
</reference>
<keyword evidence="2" id="KW-1185">Reference proteome</keyword>
<accession>A0ACC0A3R9</accession>
<evidence type="ECO:0000313" key="1">
    <source>
        <dbReference type="EMBL" id="KAI5654166.1"/>
    </source>
</evidence>
<name>A0ACC0A3R9_CATRO</name>
<organism evidence="1 2">
    <name type="scientific">Catharanthus roseus</name>
    <name type="common">Madagascar periwinkle</name>
    <name type="synonym">Vinca rosea</name>
    <dbReference type="NCBI Taxonomy" id="4058"/>
    <lineage>
        <taxon>Eukaryota</taxon>
        <taxon>Viridiplantae</taxon>
        <taxon>Streptophyta</taxon>
        <taxon>Embryophyta</taxon>
        <taxon>Tracheophyta</taxon>
        <taxon>Spermatophyta</taxon>
        <taxon>Magnoliopsida</taxon>
        <taxon>eudicotyledons</taxon>
        <taxon>Gunneridae</taxon>
        <taxon>Pentapetalae</taxon>
        <taxon>asterids</taxon>
        <taxon>lamiids</taxon>
        <taxon>Gentianales</taxon>
        <taxon>Apocynaceae</taxon>
        <taxon>Rauvolfioideae</taxon>
        <taxon>Vinceae</taxon>
        <taxon>Catharanthinae</taxon>
        <taxon>Catharanthus</taxon>
    </lineage>
</organism>
<sequence>MVDEFTRVKELPQAKIKESLETHVLEETSKEEPCYIMSEKNIEVKEKERVEEKERLIERLCILASISILAKESEDFECSKGKEGKLEKSERILKIQTKMTKESLPTRVEDKGRSMEKELGICLEDLPINPFLNPSLSFHEVSFEELKSLLCPSLELFRKVFLNNVARLLP</sequence>
<dbReference type="Proteomes" id="UP001060085">
    <property type="component" value="Linkage Group LG07"/>
</dbReference>
<evidence type="ECO:0000313" key="2">
    <source>
        <dbReference type="Proteomes" id="UP001060085"/>
    </source>
</evidence>
<gene>
    <name evidence="1" type="ORF">M9H77_31353</name>
</gene>
<comment type="caution">
    <text evidence="1">The sequence shown here is derived from an EMBL/GenBank/DDBJ whole genome shotgun (WGS) entry which is preliminary data.</text>
</comment>